<comment type="function">
    <text evidence="2">Catalyzes the CTP-dependent phosphorylation of riboflavin (vitamin B2) to form flavin mononucleotide (FMN).</text>
</comment>
<dbReference type="InterPro" id="IPR023465">
    <property type="entry name" value="Riboflavin_kinase_dom_sf"/>
</dbReference>
<evidence type="ECO:0000256" key="9">
    <source>
        <dbReference type="ARBA" id="ARBA00022679"/>
    </source>
</evidence>
<dbReference type="GO" id="GO:0046872">
    <property type="term" value="F:metal ion binding"/>
    <property type="evidence" value="ECO:0007669"/>
    <property type="project" value="UniProtKB-KW"/>
</dbReference>
<dbReference type="SUPFAM" id="SSF82114">
    <property type="entry name" value="Riboflavin kinase-like"/>
    <property type="match status" value="1"/>
</dbReference>
<dbReference type="EC" id="2.7.1.161" evidence="5"/>
<dbReference type="GO" id="GO:0009398">
    <property type="term" value="P:FMN biosynthetic process"/>
    <property type="evidence" value="ECO:0007669"/>
    <property type="project" value="UniProtKB-UniPathway"/>
</dbReference>
<dbReference type="Pfam" id="PF13412">
    <property type="entry name" value="HTH_24"/>
    <property type="match status" value="1"/>
</dbReference>
<evidence type="ECO:0000256" key="3">
    <source>
        <dbReference type="ARBA" id="ARBA00005219"/>
    </source>
</evidence>
<comment type="pathway">
    <text evidence="3">Cofactor biosynthesis; FMN biosynthesis; FMN from riboflavin (CTP route): step 1/1.</text>
</comment>
<evidence type="ECO:0000256" key="7">
    <source>
        <dbReference type="ARBA" id="ARBA00022630"/>
    </source>
</evidence>
<feature type="domain" description="Riboflavin kinase" evidence="18">
    <location>
        <begin position="97"/>
        <end position="183"/>
    </location>
</feature>
<dbReference type="InterPro" id="IPR036388">
    <property type="entry name" value="WH-like_DNA-bd_sf"/>
</dbReference>
<evidence type="ECO:0000256" key="2">
    <source>
        <dbReference type="ARBA" id="ARBA00003072"/>
    </source>
</evidence>
<comment type="caution">
    <text evidence="19">The sequence shown here is derived from an EMBL/GenBank/DDBJ whole genome shotgun (WGS) entry which is preliminary data.</text>
</comment>
<dbReference type="Pfam" id="PF01982">
    <property type="entry name" value="CTP-dep_RFKase"/>
    <property type="match status" value="1"/>
</dbReference>
<protein>
    <recommendedName>
        <fullName evidence="6">Riboflavin kinase</fullName>
        <ecNumber evidence="5">2.7.1.161</ecNumber>
    </recommendedName>
    <alternativeName>
        <fullName evidence="15">CTP-dependent riboflavin kinase</fullName>
    </alternativeName>
    <alternativeName>
        <fullName evidence="16">CTP:riboflavin 5'-phosphotransferase</fullName>
    </alternativeName>
    <alternativeName>
        <fullName evidence="14">Flavokinase</fullName>
    </alternativeName>
</protein>
<evidence type="ECO:0000313" key="19">
    <source>
        <dbReference type="EMBL" id="GAG82901.1"/>
    </source>
</evidence>
<comment type="cofactor">
    <cofactor evidence="1">
        <name>Mg(2+)</name>
        <dbReference type="ChEBI" id="CHEBI:18420"/>
    </cofactor>
</comment>
<dbReference type="SUPFAM" id="SSF46785">
    <property type="entry name" value="Winged helix' DNA-binding domain"/>
    <property type="match status" value="1"/>
</dbReference>
<dbReference type="Gene3D" id="2.40.30.30">
    <property type="entry name" value="Riboflavin kinase-like"/>
    <property type="match status" value="1"/>
</dbReference>
<dbReference type="GO" id="GO:0000166">
    <property type="term" value="F:nucleotide binding"/>
    <property type="evidence" value="ECO:0007669"/>
    <property type="project" value="UniProtKB-KW"/>
</dbReference>
<keyword evidence="9" id="KW-0808">Transferase</keyword>
<keyword evidence="13" id="KW-0460">Magnesium</keyword>
<evidence type="ECO:0000256" key="1">
    <source>
        <dbReference type="ARBA" id="ARBA00001946"/>
    </source>
</evidence>
<name>X1CF91_9ZZZZ</name>
<evidence type="ECO:0000256" key="12">
    <source>
        <dbReference type="ARBA" id="ARBA00022777"/>
    </source>
</evidence>
<dbReference type="GO" id="GO:0009231">
    <property type="term" value="P:riboflavin biosynthetic process"/>
    <property type="evidence" value="ECO:0007669"/>
    <property type="project" value="InterPro"/>
</dbReference>
<dbReference type="PANTHER" id="PTHR40706">
    <property type="entry name" value="RIBOFLAVIN KINASE"/>
    <property type="match status" value="1"/>
</dbReference>
<keyword evidence="12" id="KW-0418">Kinase</keyword>
<keyword evidence="7" id="KW-0285">Flavoprotein</keyword>
<feature type="non-terminal residue" evidence="19">
    <location>
        <position position="183"/>
    </location>
</feature>
<sequence length="183" mass="21256">MKPYLIQMLKEIALLGALRDKIEISSIELANQLNNSQQTASRYLLELDKKGIIIRELGIKKQLIQITDIGKSILQEEYLLYQQIFELTNQIYISGKVVSGMGEGRYYTEQIDYIKQFQDKLKFRPYPGTLNIEIKHIEKNKIRLVKKYNAIIIKEFKTNNRTFGSVKCFHAKIENMNGAIVLP</sequence>
<evidence type="ECO:0000256" key="16">
    <source>
        <dbReference type="ARBA" id="ARBA00033116"/>
    </source>
</evidence>
<dbReference type="InterPro" id="IPR023602">
    <property type="entry name" value="Riboflavin_kinase_CTP-dep"/>
</dbReference>
<dbReference type="InterPro" id="IPR036390">
    <property type="entry name" value="WH_DNA-bd_sf"/>
</dbReference>
<comment type="catalytic activity">
    <reaction evidence="17">
        <text>riboflavin + CTP = CDP + FMN + H(+)</text>
        <dbReference type="Rhea" id="RHEA:25021"/>
        <dbReference type="ChEBI" id="CHEBI:15378"/>
        <dbReference type="ChEBI" id="CHEBI:37563"/>
        <dbReference type="ChEBI" id="CHEBI:57986"/>
        <dbReference type="ChEBI" id="CHEBI:58069"/>
        <dbReference type="ChEBI" id="CHEBI:58210"/>
        <dbReference type="EC" id="2.7.1.161"/>
    </reaction>
</comment>
<evidence type="ECO:0000256" key="11">
    <source>
        <dbReference type="ARBA" id="ARBA00022741"/>
    </source>
</evidence>
<keyword evidence="8" id="KW-0288">FMN</keyword>
<evidence type="ECO:0000256" key="13">
    <source>
        <dbReference type="ARBA" id="ARBA00022842"/>
    </source>
</evidence>
<evidence type="ECO:0000256" key="6">
    <source>
        <dbReference type="ARBA" id="ARBA00017394"/>
    </source>
</evidence>
<dbReference type="InterPro" id="IPR039063">
    <property type="entry name" value="RibK_CTP-dep"/>
</dbReference>
<accession>X1CF91</accession>
<dbReference type="GO" id="GO:0008531">
    <property type="term" value="F:riboflavin kinase activity"/>
    <property type="evidence" value="ECO:0007669"/>
    <property type="project" value="InterPro"/>
</dbReference>
<gene>
    <name evidence="19" type="ORF">S01H4_35969</name>
</gene>
<organism evidence="19">
    <name type="scientific">marine sediment metagenome</name>
    <dbReference type="NCBI Taxonomy" id="412755"/>
    <lineage>
        <taxon>unclassified sequences</taxon>
        <taxon>metagenomes</taxon>
        <taxon>ecological metagenomes</taxon>
    </lineage>
</organism>
<reference evidence="19" key="1">
    <citation type="journal article" date="2014" name="Front. Microbiol.">
        <title>High frequency of phylogenetically diverse reductive dehalogenase-homologous genes in deep subseafloor sedimentary metagenomes.</title>
        <authorList>
            <person name="Kawai M."/>
            <person name="Futagami T."/>
            <person name="Toyoda A."/>
            <person name="Takaki Y."/>
            <person name="Nishi S."/>
            <person name="Hori S."/>
            <person name="Arai W."/>
            <person name="Tsubouchi T."/>
            <person name="Morono Y."/>
            <person name="Uchiyama I."/>
            <person name="Ito T."/>
            <person name="Fujiyama A."/>
            <person name="Inagaki F."/>
            <person name="Takami H."/>
        </authorList>
    </citation>
    <scope>NUCLEOTIDE SEQUENCE</scope>
    <source>
        <strain evidence="19">Expedition CK06-06</strain>
    </source>
</reference>
<dbReference type="PANTHER" id="PTHR40706:SF1">
    <property type="entry name" value="RIBOFLAVIN KINASE"/>
    <property type="match status" value="1"/>
</dbReference>
<evidence type="ECO:0000256" key="15">
    <source>
        <dbReference type="ARBA" id="ARBA00030544"/>
    </source>
</evidence>
<dbReference type="Gene3D" id="1.10.10.10">
    <property type="entry name" value="Winged helix-like DNA-binding domain superfamily/Winged helix DNA-binding domain"/>
    <property type="match status" value="1"/>
</dbReference>
<evidence type="ECO:0000256" key="14">
    <source>
        <dbReference type="ARBA" id="ARBA00029789"/>
    </source>
</evidence>
<dbReference type="EMBL" id="BART01019181">
    <property type="protein sequence ID" value="GAG82901.1"/>
    <property type="molecule type" value="Genomic_DNA"/>
</dbReference>
<evidence type="ECO:0000256" key="4">
    <source>
        <dbReference type="ARBA" id="ARBA00006428"/>
    </source>
</evidence>
<proteinExistence type="inferred from homology"/>
<keyword evidence="11" id="KW-0547">Nucleotide-binding</keyword>
<keyword evidence="10" id="KW-0479">Metal-binding</keyword>
<evidence type="ECO:0000256" key="5">
    <source>
        <dbReference type="ARBA" id="ARBA00011987"/>
    </source>
</evidence>
<dbReference type="AlphaFoldDB" id="X1CF91"/>
<evidence type="ECO:0000256" key="17">
    <source>
        <dbReference type="ARBA" id="ARBA00047857"/>
    </source>
</evidence>
<dbReference type="UniPathway" id="UPA00276">
    <property type="reaction ID" value="UER00929"/>
</dbReference>
<evidence type="ECO:0000256" key="8">
    <source>
        <dbReference type="ARBA" id="ARBA00022643"/>
    </source>
</evidence>
<evidence type="ECO:0000256" key="10">
    <source>
        <dbReference type="ARBA" id="ARBA00022723"/>
    </source>
</evidence>
<comment type="similarity">
    <text evidence="4">Belongs to the archaeal riboflavin kinase family.</text>
</comment>
<evidence type="ECO:0000259" key="18">
    <source>
        <dbReference type="Pfam" id="PF01982"/>
    </source>
</evidence>